<dbReference type="InterPro" id="IPR004871">
    <property type="entry name" value="RSE1/DDB1/CPSF1_C"/>
</dbReference>
<keyword evidence="2" id="KW-0507">mRNA processing</keyword>
<evidence type="ECO:0000259" key="9">
    <source>
        <dbReference type="Pfam" id="PF10433"/>
    </source>
</evidence>
<feature type="domain" description="RSE1/DDB1/CPSF1 first beta-propeller" evidence="9">
    <location>
        <begin position="14"/>
        <end position="401"/>
    </location>
</feature>
<dbReference type="STRING" id="564608.C1N2C0"/>
<evidence type="ECO:0000256" key="7">
    <source>
        <dbReference type="SAM" id="MobiDB-lite"/>
    </source>
</evidence>
<comment type="subcellular location">
    <subcellularLocation>
        <location evidence="1">Nucleus</location>
    </subcellularLocation>
</comment>
<dbReference type="SUPFAM" id="SSF75011">
    <property type="entry name" value="3-carboxy-cis,cis-mucoante lactonizing enzyme"/>
    <property type="match status" value="1"/>
</dbReference>
<dbReference type="GO" id="GO:0003676">
    <property type="term" value="F:nucleic acid binding"/>
    <property type="evidence" value="ECO:0007669"/>
    <property type="project" value="InterPro"/>
</dbReference>
<evidence type="ECO:0000256" key="4">
    <source>
        <dbReference type="ARBA" id="ARBA00023187"/>
    </source>
</evidence>
<evidence type="ECO:0000256" key="1">
    <source>
        <dbReference type="ARBA" id="ARBA00004123"/>
    </source>
</evidence>
<feature type="compositionally biased region" description="Acidic residues" evidence="7">
    <location>
        <begin position="827"/>
        <end position="840"/>
    </location>
</feature>
<dbReference type="Pfam" id="PF03178">
    <property type="entry name" value="CPSF_A"/>
    <property type="match status" value="1"/>
</dbReference>
<dbReference type="GO" id="GO:0008380">
    <property type="term" value="P:RNA splicing"/>
    <property type="evidence" value="ECO:0007669"/>
    <property type="project" value="UniProtKB-KW"/>
</dbReference>
<feature type="domain" description="RSE1/DDB1/CPSF1 second beta-propeller" evidence="10">
    <location>
        <begin position="446"/>
        <end position="754"/>
    </location>
</feature>
<evidence type="ECO:0000256" key="5">
    <source>
        <dbReference type="ARBA" id="ARBA00023242"/>
    </source>
</evidence>
<dbReference type="Proteomes" id="UP000001876">
    <property type="component" value="Unassembled WGS sequence"/>
</dbReference>
<keyword evidence="5" id="KW-0539">Nucleus</keyword>
<dbReference type="Pfam" id="PF23726">
    <property type="entry name" value="Beta-prop_RSE1_2nd"/>
    <property type="match status" value="1"/>
</dbReference>
<dbReference type="FunFam" id="2.130.10.10:FF:000031">
    <property type="entry name" value="Splicing factor 3b subunit 3"/>
    <property type="match status" value="1"/>
</dbReference>
<keyword evidence="3" id="KW-0747">Spliceosome</keyword>
<dbReference type="PANTHER" id="PTHR10644">
    <property type="entry name" value="DNA REPAIR/RNA PROCESSING CPSF FAMILY"/>
    <property type="match status" value="1"/>
</dbReference>
<dbReference type="AlphaFoldDB" id="C1N2C0"/>
<feature type="region of interest" description="Disordered" evidence="7">
    <location>
        <begin position="795"/>
        <end position="841"/>
    </location>
</feature>
<evidence type="ECO:0000256" key="6">
    <source>
        <dbReference type="ARBA" id="ARBA00038266"/>
    </source>
</evidence>
<dbReference type="GO" id="GO:0006397">
    <property type="term" value="P:mRNA processing"/>
    <property type="evidence" value="ECO:0007669"/>
    <property type="project" value="UniProtKB-KW"/>
</dbReference>
<gene>
    <name evidence="11" type="ORF">MICPUCDRAFT_29064</name>
</gene>
<feature type="compositionally biased region" description="Basic and acidic residues" evidence="7">
    <location>
        <begin position="797"/>
        <end position="822"/>
    </location>
</feature>
<name>C1N2C0_MICPC</name>
<dbReference type="Gene3D" id="2.130.10.10">
    <property type="entry name" value="YVTN repeat-like/Quinoprotein amine dehydrogenase"/>
    <property type="match status" value="3"/>
</dbReference>
<evidence type="ECO:0000256" key="2">
    <source>
        <dbReference type="ARBA" id="ARBA00022664"/>
    </source>
</evidence>
<evidence type="ECO:0000259" key="8">
    <source>
        <dbReference type="Pfam" id="PF03178"/>
    </source>
</evidence>
<proteinExistence type="inferred from homology"/>
<dbReference type="InterPro" id="IPR018846">
    <property type="entry name" value="Beta-prop_RSE1/DDB1/CPSF1_1st"/>
</dbReference>
<sequence length="1213" mass="130998">MHLYNLTLQKGGGIQCAVYGNFSAPKAQEIVASRNKVLELLRPDDAGKMQTIVSTEVFGVVRSLSAFRLTGANRDYVVVGSDSGRIVVLSFDKEKSAFVKVHQETFGKSGCRRIVPGQFLAVDPKGRAVMIGAIEKSKIVYVLNRDTSANLTISSPLEANKSHVITFAVCALDCGLDNPQFAAVELDYGDADQDPTGEAAAEAQKHLVFYELDLGLNHVVRKWSEAIDNGANHLIAVPGGGDGPGGCLVCAENFIIYKNEGHADVRAVIPRRSSLSGDRGVLIVSSATHRTKQQFFFLAQSEYGDVYKVTVEWTPGSETVSEVKIKYFDTIPPCASLCVLKTGFLFAASEFSNHALYQFQGIGDDDDDVESSSATLVETDEGYQPVFFEPRALRNLHPIDEIESLCPVLDAQCHNLTSEETPQVYALCGAGSRSTLRVLRQGVALSEMAVSPLPGNPNAVFTVKKNIADEFDAYIVVSFVNATLVLSIGETVEEVSDSGFLGTTPTLSASLLGDDSLLQAHPGGLRHVRADKRINEWRCPGRKTITRVACNNRQVVIALSGGEIIYFELDSTGQLMEIEKLETNGDVACLHVGPVPEGSLRNRFLAVGSFDSTVRVLSLSADDCLQTMGVQALAAAPCSLLMLQTREGGLYLNVGLANGVLLRAEVDRVTGQLSDTRARFLGARPPKLHGATVRGQPAMLALSSRPWLGHVDLQRRFALAPLSYEALEHAADFTSDQCPEGVVAVAGSTLRIVSVERLGDAFNQTSCKLRYTPRQLTVHPDRGIVAIVEADQSSVPYDERAGPEGVAGEKKVKEESAAKMEGVEGGGVEDDDDDDDDDEFAMTPAEQFGAPKAPPGSWASCLRIVHPADVAKENGGAKQVIEMTGNEAALCACHVYFPVANEVFLAVGTAVGLTFAPRDCDGGFVHLYRYLEDGTVTLVHKTPLDGVPGAMCGFKGRLLLGCGNALRLYDFGKKKLLRKVENRNFPNFITTVHASGDRIYVGDVQESFHFVKYKREDLSLIIVADDVQPRHITAALPLDYDTMAGADKFGNVFVARLAQDVSADIEEDPTGGKASGGTLNGAPRKVEHVAQFHVGETVCALTKGTLQAGGLECMLYATLMGTVGALMPFTSRADVDFATHLEMHVRQENPPLLGRDHMAYRSAYFPVKDVVDGDLCEQYVTLPAETQRAIAEEMDRTPAEVMKKLEDLRAKIA</sequence>
<keyword evidence="12" id="KW-1185">Reference proteome</keyword>
<dbReference type="KEGG" id="mpp:MICPUCDRAFT_29064"/>
<dbReference type="InterPro" id="IPR050358">
    <property type="entry name" value="RSE1/DDB1/CFT1"/>
</dbReference>
<accession>C1N2C0</accession>
<dbReference type="InterPro" id="IPR015943">
    <property type="entry name" value="WD40/YVTN_repeat-like_dom_sf"/>
</dbReference>
<reference evidence="11 12" key="1">
    <citation type="journal article" date="2009" name="Science">
        <title>Green evolution and dynamic adaptations revealed by genomes of the marine picoeukaryotes Micromonas.</title>
        <authorList>
            <person name="Worden A.Z."/>
            <person name="Lee J.H."/>
            <person name="Mock T."/>
            <person name="Rouze P."/>
            <person name="Simmons M.P."/>
            <person name="Aerts A.L."/>
            <person name="Allen A.E."/>
            <person name="Cuvelier M.L."/>
            <person name="Derelle E."/>
            <person name="Everett M.V."/>
            <person name="Foulon E."/>
            <person name="Grimwood J."/>
            <person name="Gundlach H."/>
            <person name="Henrissat B."/>
            <person name="Napoli C."/>
            <person name="McDonald S.M."/>
            <person name="Parker M.S."/>
            <person name="Rombauts S."/>
            <person name="Salamov A."/>
            <person name="Von Dassow P."/>
            <person name="Badger J.H."/>
            <person name="Coutinho P.M."/>
            <person name="Demir E."/>
            <person name="Dubchak I."/>
            <person name="Gentemann C."/>
            <person name="Eikrem W."/>
            <person name="Gready J.E."/>
            <person name="John U."/>
            <person name="Lanier W."/>
            <person name="Lindquist E.A."/>
            <person name="Lucas S."/>
            <person name="Mayer K.F."/>
            <person name="Moreau H."/>
            <person name="Not F."/>
            <person name="Otillar R."/>
            <person name="Panaud O."/>
            <person name="Pangilinan J."/>
            <person name="Paulsen I."/>
            <person name="Piegu B."/>
            <person name="Poliakov A."/>
            <person name="Robbens S."/>
            <person name="Schmutz J."/>
            <person name="Toulza E."/>
            <person name="Wyss T."/>
            <person name="Zelensky A."/>
            <person name="Zhou K."/>
            <person name="Armbrust E.V."/>
            <person name="Bhattacharya D."/>
            <person name="Goodenough U.W."/>
            <person name="Van de Peer Y."/>
            <person name="Grigoriev I.V."/>
        </authorList>
    </citation>
    <scope>NUCLEOTIDE SEQUENCE [LARGE SCALE GENOMIC DNA]</scope>
    <source>
        <strain evidence="11 12">CCMP1545</strain>
    </source>
</reference>
<dbReference type="Pfam" id="PF10433">
    <property type="entry name" value="Beta-prop_RSE1_1st"/>
    <property type="match status" value="1"/>
</dbReference>
<evidence type="ECO:0000256" key="3">
    <source>
        <dbReference type="ARBA" id="ARBA00022728"/>
    </source>
</evidence>
<comment type="similarity">
    <text evidence="6">Belongs to the RSE1 family.</text>
</comment>
<evidence type="ECO:0000259" key="10">
    <source>
        <dbReference type="Pfam" id="PF23726"/>
    </source>
</evidence>
<dbReference type="OrthoDB" id="436637at2759"/>
<dbReference type="EMBL" id="GG663745">
    <property type="protein sequence ID" value="EEH53980.1"/>
    <property type="molecule type" value="Genomic_DNA"/>
</dbReference>
<evidence type="ECO:0000313" key="11">
    <source>
        <dbReference type="EMBL" id="EEH53980.1"/>
    </source>
</evidence>
<dbReference type="FunFam" id="2.130.10.10:FF:000640">
    <property type="entry name" value="Splicing factor 3B subunit 3"/>
    <property type="match status" value="1"/>
</dbReference>
<dbReference type="SUPFAM" id="SSF50978">
    <property type="entry name" value="WD40 repeat-like"/>
    <property type="match status" value="1"/>
</dbReference>
<dbReference type="RefSeq" id="XP_003062268.1">
    <property type="nucleotide sequence ID" value="XM_003062222.1"/>
</dbReference>
<evidence type="ECO:0000313" key="12">
    <source>
        <dbReference type="Proteomes" id="UP000001876"/>
    </source>
</evidence>
<dbReference type="InterPro" id="IPR036322">
    <property type="entry name" value="WD40_repeat_dom_sf"/>
</dbReference>
<feature type="domain" description="RSE1/DDB1/CPSF1 C-terminal" evidence="8">
    <location>
        <begin position="859"/>
        <end position="1180"/>
    </location>
</feature>
<dbReference type="eggNOG" id="KOG1898">
    <property type="taxonomic scope" value="Eukaryota"/>
</dbReference>
<organism evidence="12">
    <name type="scientific">Micromonas pusilla (strain CCMP1545)</name>
    <name type="common">Picoplanktonic green alga</name>
    <dbReference type="NCBI Taxonomy" id="564608"/>
    <lineage>
        <taxon>Eukaryota</taxon>
        <taxon>Viridiplantae</taxon>
        <taxon>Chlorophyta</taxon>
        <taxon>Mamiellophyceae</taxon>
        <taxon>Mamiellales</taxon>
        <taxon>Mamiellaceae</taxon>
        <taxon>Micromonas</taxon>
    </lineage>
</organism>
<dbReference type="GeneID" id="9687501"/>
<protein>
    <submittedName>
        <fullName evidence="11">Predicted protein</fullName>
    </submittedName>
</protein>
<dbReference type="GO" id="GO:0005681">
    <property type="term" value="C:spliceosomal complex"/>
    <property type="evidence" value="ECO:0007669"/>
    <property type="project" value="UniProtKB-KW"/>
</dbReference>
<dbReference type="InterPro" id="IPR058543">
    <property type="entry name" value="Beta-prop_RSE1/DDB1/CPSF1_2nd"/>
</dbReference>
<dbReference type="OMA" id="PRATGHW"/>
<keyword evidence="4" id="KW-0508">mRNA splicing</keyword>